<evidence type="ECO:0000313" key="1">
    <source>
        <dbReference type="EMBL" id="TMS39226.1"/>
    </source>
</evidence>
<accession>A0A4U8V041</accession>
<proteinExistence type="predicted"/>
<organism evidence="1 2">
    <name type="scientific">Steinernema carpocapsae</name>
    <name type="common">Entomopathogenic nematode</name>
    <dbReference type="NCBI Taxonomy" id="34508"/>
    <lineage>
        <taxon>Eukaryota</taxon>
        <taxon>Metazoa</taxon>
        <taxon>Ecdysozoa</taxon>
        <taxon>Nematoda</taxon>
        <taxon>Chromadorea</taxon>
        <taxon>Rhabditida</taxon>
        <taxon>Tylenchina</taxon>
        <taxon>Panagrolaimomorpha</taxon>
        <taxon>Strongyloidoidea</taxon>
        <taxon>Steinernematidae</taxon>
        <taxon>Steinernema</taxon>
    </lineage>
</organism>
<dbReference type="Proteomes" id="UP000298663">
    <property type="component" value="Unassembled WGS sequence"/>
</dbReference>
<reference evidence="1 2" key="1">
    <citation type="journal article" date="2015" name="Genome Biol.">
        <title>Comparative genomics of Steinernema reveals deeply conserved gene regulatory networks.</title>
        <authorList>
            <person name="Dillman A.R."/>
            <person name="Macchietto M."/>
            <person name="Porter C.F."/>
            <person name="Rogers A."/>
            <person name="Williams B."/>
            <person name="Antoshechkin I."/>
            <person name="Lee M.M."/>
            <person name="Goodwin Z."/>
            <person name="Lu X."/>
            <person name="Lewis E.E."/>
            <person name="Goodrich-Blair H."/>
            <person name="Stock S.P."/>
            <person name="Adams B.J."/>
            <person name="Sternberg P.W."/>
            <person name="Mortazavi A."/>
        </authorList>
    </citation>
    <scope>NUCLEOTIDE SEQUENCE [LARGE SCALE GENOMIC DNA]</scope>
    <source>
        <strain evidence="1 2">ALL</strain>
    </source>
</reference>
<keyword evidence="2" id="KW-1185">Reference proteome</keyword>
<gene>
    <name evidence="1" type="ORF">L596_005786</name>
</gene>
<comment type="caution">
    <text evidence="1">The sequence shown here is derived from an EMBL/GenBank/DDBJ whole genome shotgun (WGS) entry which is preliminary data.</text>
</comment>
<name>A0A4U8V041_STECR</name>
<sequence length="93" mass="10335">MLKCSRFCCSFKTVNVECALSGEASSPCRCKKPYNFGAPKMCQLETIPFACKHCPNAVLSSTIESAMYEWSRMMQARTIQGMGNVGSRLLRVL</sequence>
<dbReference type="EMBL" id="AZBU02000001">
    <property type="protein sequence ID" value="TMS39226.1"/>
    <property type="molecule type" value="Genomic_DNA"/>
</dbReference>
<reference evidence="1 2" key="2">
    <citation type="journal article" date="2019" name="G3 (Bethesda)">
        <title>Hybrid Assembly of the Genome of the Entomopathogenic Nematode Steinernema carpocapsae Identifies the X-Chromosome.</title>
        <authorList>
            <person name="Serra L."/>
            <person name="Macchietto M."/>
            <person name="Macias-Munoz A."/>
            <person name="McGill C.J."/>
            <person name="Rodriguez I.M."/>
            <person name="Rodriguez B."/>
            <person name="Murad R."/>
            <person name="Mortazavi A."/>
        </authorList>
    </citation>
    <scope>NUCLEOTIDE SEQUENCE [LARGE SCALE GENOMIC DNA]</scope>
    <source>
        <strain evidence="1 2">ALL</strain>
    </source>
</reference>
<dbReference type="AlphaFoldDB" id="A0A4U8V041"/>
<protein>
    <submittedName>
        <fullName evidence="1">Uncharacterized protein</fullName>
    </submittedName>
</protein>
<evidence type="ECO:0000313" key="2">
    <source>
        <dbReference type="Proteomes" id="UP000298663"/>
    </source>
</evidence>